<protein>
    <submittedName>
        <fullName evidence="2">Spore wall protein 7</fullName>
    </submittedName>
</protein>
<reference evidence="2 3" key="1">
    <citation type="submission" date="2019-01" db="EMBL/GenBank/DDBJ databases">
        <title>Genomes sequencing and comparative genomics of infectious freshwater microsporidia, Cucumispora dikerogammari and Thelohania contejeani.</title>
        <authorList>
            <person name="Cormier A."/>
            <person name="Giraud I."/>
            <person name="Wattier R."/>
            <person name="Teixeira M."/>
            <person name="Grandjean F."/>
            <person name="Rigaud T."/>
            <person name="Cordaux R."/>
        </authorList>
    </citation>
    <scope>NUCLEOTIDE SEQUENCE [LARGE SCALE GENOMIC DNA]</scope>
    <source>
        <strain evidence="2">T1</strain>
        <tissue evidence="2">Spores</tissue>
    </source>
</reference>
<evidence type="ECO:0000313" key="3">
    <source>
        <dbReference type="Proteomes" id="UP001516464"/>
    </source>
</evidence>
<dbReference type="Proteomes" id="UP001516464">
    <property type="component" value="Unassembled WGS sequence"/>
</dbReference>
<feature type="signal peptide" evidence="1">
    <location>
        <begin position="1"/>
        <end position="18"/>
    </location>
</feature>
<feature type="chain" id="PRO_5046071219" evidence="1">
    <location>
        <begin position="19"/>
        <end position="254"/>
    </location>
</feature>
<evidence type="ECO:0000256" key="1">
    <source>
        <dbReference type="SAM" id="SignalP"/>
    </source>
</evidence>
<comment type="caution">
    <text evidence="2">The sequence shown here is derived from an EMBL/GenBank/DDBJ whole genome shotgun (WGS) entry which is preliminary data.</text>
</comment>
<organism evidence="2 3">
    <name type="scientific">Astathelohania contejeani</name>
    <dbReference type="NCBI Taxonomy" id="164912"/>
    <lineage>
        <taxon>Eukaryota</taxon>
        <taxon>Fungi</taxon>
        <taxon>Fungi incertae sedis</taxon>
        <taxon>Microsporidia</taxon>
        <taxon>Astathelohaniidae</taxon>
        <taxon>Astathelohania</taxon>
    </lineage>
</organism>
<proteinExistence type="predicted"/>
<dbReference type="EMBL" id="SBIQ01000059">
    <property type="protein sequence ID" value="KAF7683706.1"/>
    <property type="molecule type" value="Genomic_DNA"/>
</dbReference>
<evidence type="ECO:0000313" key="2">
    <source>
        <dbReference type="EMBL" id="KAF7683706.1"/>
    </source>
</evidence>
<keyword evidence="3" id="KW-1185">Reference proteome</keyword>
<accession>A0ABQ7I035</accession>
<sequence>MFFKLGILLCYLCAGGCSRKLGTENIIPCTRENKTYTIDINIHLQKNVIDSLHSILKRRVNANITEEEAVVEYFGTIIDELNDFLKLYRVQLHLLLSSYNIDDFMGGVVGDYSCEVTKPVIERTSAAFSKLKNLHPNDIGFHLFVWGCIFVNGQDDIKTLYNNLKCGRVGGVLWFGSEETRSLIKNTILHGITGVDYDFSKGGVFGNEIAGKMCSYVTSCVGMDESELGQIVYGTDVLSYTEDEGTSSDESHLH</sequence>
<name>A0ABQ7I035_9MICR</name>
<keyword evidence="1" id="KW-0732">Signal</keyword>
<gene>
    <name evidence="2" type="primary">SWP7</name>
    <name evidence="2" type="ORF">TCON_1077</name>
</gene>